<proteinExistence type="predicted"/>
<dbReference type="Proteomes" id="UP000829354">
    <property type="component" value="Chromosome IV"/>
</dbReference>
<keyword evidence="2" id="KW-1185">Reference proteome</keyword>
<evidence type="ECO:0000313" key="1">
    <source>
        <dbReference type="EMBL" id="UMM30624.1"/>
    </source>
</evidence>
<dbReference type="AlphaFoldDB" id="A0AAE9EVX7"/>
<name>A0AAE9EVX7_CAEBR</name>
<sequence>MVLTTSHVLFLLVQNYSIKIPDAPVVSIQEKKLARVLCSLLGQTKEGELTIEETEEVRDEECGDWEAEEFELLHWFKRSRSEDTVDKLRFRQVAHFEKFTSRTSSFGTPESSTNVTDFSRRTSFSGEDFSDVLEESRCQKTGEILENSETTPPIILKLLHRKF</sequence>
<organism evidence="1 2">
    <name type="scientific">Caenorhabditis briggsae</name>
    <dbReference type="NCBI Taxonomy" id="6238"/>
    <lineage>
        <taxon>Eukaryota</taxon>
        <taxon>Metazoa</taxon>
        <taxon>Ecdysozoa</taxon>
        <taxon>Nematoda</taxon>
        <taxon>Chromadorea</taxon>
        <taxon>Rhabditida</taxon>
        <taxon>Rhabditina</taxon>
        <taxon>Rhabditomorpha</taxon>
        <taxon>Rhabditoidea</taxon>
        <taxon>Rhabditidae</taxon>
        <taxon>Peloderinae</taxon>
        <taxon>Caenorhabditis</taxon>
    </lineage>
</organism>
<gene>
    <name evidence="1" type="ORF">L5515_012425</name>
</gene>
<dbReference type="EMBL" id="CP092623">
    <property type="protein sequence ID" value="UMM30624.1"/>
    <property type="molecule type" value="Genomic_DNA"/>
</dbReference>
<protein>
    <submittedName>
        <fullName evidence="1">Uncharacterized protein</fullName>
    </submittedName>
</protein>
<reference evidence="1 2" key="1">
    <citation type="submission" date="2022-04" db="EMBL/GenBank/DDBJ databases">
        <title>Chromosome-level reference genomes for two strains of Caenorhabditis briggsae: an improved platform for comparative genomics.</title>
        <authorList>
            <person name="Stevens L."/>
            <person name="Andersen E."/>
        </authorList>
    </citation>
    <scope>NUCLEOTIDE SEQUENCE [LARGE SCALE GENOMIC DNA]</scope>
    <source>
        <strain evidence="1">VX34</strain>
        <tissue evidence="1">Whole-organism</tissue>
    </source>
</reference>
<evidence type="ECO:0000313" key="2">
    <source>
        <dbReference type="Proteomes" id="UP000829354"/>
    </source>
</evidence>
<accession>A0AAE9EVX7</accession>